<dbReference type="Proteomes" id="UP000216033">
    <property type="component" value="Unassembled WGS sequence"/>
</dbReference>
<gene>
    <name evidence="2" type="ORF">B9K05_07980</name>
</gene>
<dbReference type="InterPro" id="IPR006116">
    <property type="entry name" value="NT_2-5OAS_ClassI-CCAase"/>
</dbReference>
<protein>
    <submittedName>
        <fullName evidence="2">Nucleotidyltransferase</fullName>
    </submittedName>
</protein>
<organism evidence="2 3">
    <name type="scientific">Acetobacter syzygii</name>
    <dbReference type="NCBI Taxonomy" id="146476"/>
    <lineage>
        <taxon>Bacteria</taxon>
        <taxon>Pseudomonadati</taxon>
        <taxon>Pseudomonadota</taxon>
        <taxon>Alphaproteobacteria</taxon>
        <taxon>Acetobacterales</taxon>
        <taxon>Acetobacteraceae</taxon>
        <taxon>Acetobacter</taxon>
    </lineage>
</organism>
<name>A0A270BMW2_9PROT</name>
<proteinExistence type="predicted"/>
<reference evidence="2 3" key="1">
    <citation type="submission" date="2017-04" db="EMBL/GenBank/DDBJ databases">
        <title>Kefir bacterial isolates.</title>
        <authorList>
            <person name="Kim Y."/>
            <person name="Blasche S."/>
            <person name="Patil K.R."/>
        </authorList>
    </citation>
    <scope>NUCLEOTIDE SEQUENCE [LARGE SCALE GENOMIC DNA]</scope>
    <source>
        <strain evidence="2 3">KR-2</strain>
    </source>
</reference>
<dbReference type="AlphaFoldDB" id="A0A270BMW2"/>
<dbReference type="Gene3D" id="3.30.460.10">
    <property type="entry name" value="Beta Polymerase, domain 2"/>
    <property type="match status" value="1"/>
</dbReference>
<dbReference type="EMBL" id="NDFP01000006">
    <property type="protein sequence ID" value="PAL26031.1"/>
    <property type="molecule type" value="Genomic_DNA"/>
</dbReference>
<keyword evidence="3" id="KW-1185">Reference proteome</keyword>
<dbReference type="Pfam" id="PF18144">
    <property type="entry name" value="SMODS"/>
    <property type="match status" value="1"/>
</dbReference>
<dbReference type="SUPFAM" id="SSF81301">
    <property type="entry name" value="Nucleotidyltransferase"/>
    <property type="match status" value="1"/>
</dbReference>
<comment type="caution">
    <text evidence="2">The sequence shown here is derived from an EMBL/GenBank/DDBJ whole genome shotgun (WGS) entry which is preliminary data.</text>
</comment>
<dbReference type="CDD" id="cd05400">
    <property type="entry name" value="NT_2-5OAS_ClassI-CCAase"/>
    <property type="match status" value="1"/>
</dbReference>
<dbReference type="GO" id="GO:0016779">
    <property type="term" value="F:nucleotidyltransferase activity"/>
    <property type="evidence" value="ECO:0007669"/>
    <property type="project" value="InterPro"/>
</dbReference>
<evidence type="ECO:0000256" key="1">
    <source>
        <dbReference type="ARBA" id="ARBA00023118"/>
    </source>
</evidence>
<evidence type="ECO:0000313" key="3">
    <source>
        <dbReference type="Proteomes" id="UP000216033"/>
    </source>
</evidence>
<dbReference type="InterPro" id="IPR043519">
    <property type="entry name" value="NT_sf"/>
</dbReference>
<accession>A0A270BMW2</accession>
<evidence type="ECO:0000313" key="2">
    <source>
        <dbReference type="EMBL" id="PAL26031.1"/>
    </source>
</evidence>
<dbReference type="STRING" id="1231343.Absy_026_006"/>
<keyword evidence="2" id="KW-0808">Transferase</keyword>
<sequence>MLVILRFWRINLWIAVRQRFRQFVSDLNPTTEQVDDAFGKARRIGQALQRAYGEEATETPPIFAVGSWGKGTQVRPSTDIDIMVRFDRSTLERFQAYAFNGQSAFLQEIKGKLETSYPQTRKRGDGQVVQIDFNSITVELVPVFPIGNGQFIMPDTNGGGSWKTVDPIAQIQLIDKTDRDYNGNVRPLCKIIKRWKHECSVDLKSFVIELLIVDFFRNYTFGKYDYYWYDFYVRDCLKFFKNRVNGWVSIPGTGEIIQLGDKWAAKVDAAIAIAETACNYERDDLYILAGMEWQKIFGPRIPIHVM</sequence>
<dbReference type="GO" id="GO:0051607">
    <property type="term" value="P:defense response to virus"/>
    <property type="evidence" value="ECO:0007669"/>
    <property type="project" value="UniProtKB-KW"/>
</dbReference>
<keyword evidence="1" id="KW-0051">Antiviral defense</keyword>